<evidence type="ECO:0000313" key="2">
    <source>
        <dbReference type="Proteomes" id="UP000239899"/>
    </source>
</evidence>
<dbReference type="Gene3D" id="1.20.1280.50">
    <property type="match status" value="1"/>
</dbReference>
<keyword evidence="2" id="KW-1185">Reference proteome</keyword>
<reference evidence="1 2" key="1">
    <citation type="journal article" date="2018" name="Plant J.">
        <title>Genome sequences of Chlorella sorokiniana UTEX 1602 and Micractinium conductrix SAG 241.80: implications to maltose excretion by a green alga.</title>
        <authorList>
            <person name="Arriola M.B."/>
            <person name="Velmurugan N."/>
            <person name="Zhang Y."/>
            <person name="Plunkett M.H."/>
            <person name="Hondzo H."/>
            <person name="Barney B.M."/>
        </authorList>
    </citation>
    <scope>NUCLEOTIDE SEQUENCE [LARGE SCALE GENOMIC DNA]</scope>
    <source>
        <strain evidence="2">UTEX 1602</strain>
    </source>
</reference>
<dbReference type="AlphaFoldDB" id="A0A2P6TEV7"/>
<accession>A0A2P6TEV7</accession>
<dbReference type="Proteomes" id="UP000239899">
    <property type="component" value="Unassembled WGS sequence"/>
</dbReference>
<sequence length="59" mass="6407">MKDRLQHLSLVCKQWRELCSTPSLVSSVALGKASSDTRPVSRAAAQPDYAILGVQLKPV</sequence>
<dbReference type="InterPro" id="IPR036047">
    <property type="entry name" value="F-box-like_dom_sf"/>
</dbReference>
<name>A0A2P6TEV7_CHLSO</name>
<comment type="caution">
    <text evidence="1">The sequence shown here is derived from an EMBL/GenBank/DDBJ whole genome shotgun (WGS) entry which is preliminary data.</text>
</comment>
<dbReference type="SUPFAM" id="SSF81383">
    <property type="entry name" value="F-box domain"/>
    <property type="match status" value="1"/>
</dbReference>
<protein>
    <submittedName>
        <fullName evidence="1">Uncharacterized protein</fullName>
    </submittedName>
</protein>
<evidence type="ECO:0000313" key="1">
    <source>
        <dbReference type="EMBL" id="PRW32507.1"/>
    </source>
</evidence>
<dbReference type="OrthoDB" id="10628194at2759"/>
<dbReference type="EMBL" id="LHPG02000019">
    <property type="protein sequence ID" value="PRW32507.1"/>
    <property type="molecule type" value="Genomic_DNA"/>
</dbReference>
<proteinExistence type="predicted"/>
<organism evidence="1 2">
    <name type="scientific">Chlorella sorokiniana</name>
    <name type="common">Freshwater green alga</name>
    <dbReference type="NCBI Taxonomy" id="3076"/>
    <lineage>
        <taxon>Eukaryota</taxon>
        <taxon>Viridiplantae</taxon>
        <taxon>Chlorophyta</taxon>
        <taxon>core chlorophytes</taxon>
        <taxon>Trebouxiophyceae</taxon>
        <taxon>Chlorellales</taxon>
        <taxon>Chlorellaceae</taxon>
        <taxon>Chlorella clade</taxon>
        <taxon>Chlorella</taxon>
    </lineage>
</organism>
<gene>
    <name evidence="1" type="ORF">C2E21_8356</name>
</gene>